<gene>
    <name evidence="2" type="ORF">L345_15437</name>
</gene>
<evidence type="ECO:0000313" key="3">
    <source>
        <dbReference type="Proteomes" id="UP000018936"/>
    </source>
</evidence>
<comment type="caution">
    <text evidence="2">The sequence shown here is derived from an EMBL/GenBank/DDBJ whole genome shotgun (WGS) entry which is preliminary data.</text>
</comment>
<feature type="compositionally biased region" description="Polar residues" evidence="1">
    <location>
        <begin position="55"/>
        <end position="64"/>
    </location>
</feature>
<accession>V8NB11</accession>
<evidence type="ECO:0000313" key="2">
    <source>
        <dbReference type="EMBL" id="ETE58838.1"/>
    </source>
</evidence>
<feature type="non-terminal residue" evidence="2">
    <location>
        <position position="1"/>
    </location>
</feature>
<feature type="region of interest" description="Disordered" evidence="1">
    <location>
        <begin position="1"/>
        <end position="26"/>
    </location>
</feature>
<feature type="region of interest" description="Disordered" evidence="1">
    <location>
        <begin position="40"/>
        <end position="78"/>
    </location>
</feature>
<feature type="compositionally biased region" description="Basic and acidic residues" evidence="1">
    <location>
        <begin position="42"/>
        <end position="54"/>
    </location>
</feature>
<name>V8NB11_OPHHA</name>
<dbReference type="AlphaFoldDB" id="V8NB11"/>
<dbReference type="Proteomes" id="UP000018936">
    <property type="component" value="Unassembled WGS sequence"/>
</dbReference>
<reference evidence="2 3" key="1">
    <citation type="journal article" date="2013" name="Proc. Natl. Acad. Sci. U.S.A.">
        <title>The king cobra genome reveals dynamic gene evolution and adaptation in the snake venom system.</title>
        <authorList>
            <person name="Vonk F.J."/>
            <person name="Casewell N.R."/>
            <person name="Henkel C.V."/>
            <person name="Heimberg A.M."/>
            <person name="Jansen H.J."/>
            <person name="McCleary R.J."/>
            <person name="Kerkkamp H.M."/>
            <person name="Vos R.A."/>
            <person name="Guerreiro I."/>
            <person name="Calvete J.J."/>
            <person name="Wuster W."/>
            <person name="Woods A.E."/>
            <person name="Logan J.M."/>
            <person name="Harrison R.A."/>
            <person name="Castoe T.A."/>
            <person name="de Koning A.P."/>
            <person name="Pollock D.D."/>
            <person name="Yandell M."/>
            <person name="Calderon D."/>
            <person name="Renjifo C."/>
            <person name="Currier R.B."/>
            <person name="Salgado D."/>
            <person name="Pla D."/>
            <person name="Sanz L."/>
            <person name="Hyder A.S."/>
            <person name="Ribeiro J.M."/>
            <person name="Arntzen J.W."/>
            <person name="van den Thillart G.E."/>
            <person name="Boetzer M."/>
            <person name="Pirovano W."/>
            <person name="Dirks R.P."/>
            <person name="Spaink H.P."/>
            <person name="Duboule D."/>
            <person name="McGlinn E."/>
            <person name="Kini R.M."/>
            <person name="Richardson M.K."/>
        </authorList>
    </citation>
    <scope>NUCLEOTIDE SEQUENCE</scope>
    <source>
        <tissue evidence="2">Blood</tissue>
    </source>
</reference>
<evidence type="ECO:0000256" key="1">
    <source>
        <dbReference type="SAM" id="MobiDB-lite"/>
    </source>
</evidence>
<dbReference type="EMBL" id="AZIM01006213">
    <property type="protein sequence ID" value="ETE58838.1"/>
    <property type="molecule type" value="Genomic_DNA"/>
</dbReference>
<protein>
    <submittedName>
        <fullName evidence="2">Uncharacterized protein</fullName>
    </submittedName>
</protein>
<keyword evidence="3" id="KW-1185">Reference proteome</keyword>
<proteinExistence type="predicted"/>
<sequence>MSLSDAGRSSPIPKGEDDEAEERQINTSLGCILHLGALPDKPMADLGDRRETLDRPSQSDNLQFQLKAEEPKKLKKRTCREEPAVESVVKHLRTIS</sequence>
<organism evidence="2 3">
    <name type="scientific">Ophiophagus hannah</name>
    <name type="common">King cobra</name>
    <name type="synonym">Naja hannah</name>
    <dbReference type="NCBI Taxonomy" id="8665"/>
    <lineage>
        <taxon>Eukaryota</taxon>
        <taxon>Metazoa</taxon>
        <taxon>Chordata</taxon>
        <taxon>Craniata</taxon>
        <taxon>Vertebrata</taxon>
        <taxon>Euteleostomi</taxon>
        <taxon>Lepidosauria</taxon>
        <taxon>Squamata</taxon>
        <taxon>Bifurcata</taxon>
        <taxon>Unidentata</taxon>
        <taxon>Episquamata</taxon>
        <taxon>Toxicofera</taxon>
        <taxon>Serpentes</taxon>
        <taxon>Colubroidea</taxon>
        <taxon>Elapidae</taxon>
        <taxon>Elapinae</taxon>
        <taxon>Ophiophagus</taxon>
    </lineage>
</organism>